<evidence type="ECO:0000256" key="6">
    <source>
        <dbReference type="SAM" id="Phobius"/>
    </source>
</evidence>
<dbReference type="EMBL" id="RQTE01000046">
    <property type="protein sequence ID" value="RZI03806.1"/>
    <property type="molecule type" value="Genomic_DNA"/>
</dbReference>
<evidence type="ECO:0000313" key="8">
    <source>
        <dbReference type="EMBL" id="RZI03806.1"/>
    </source>
</evidence>
<evidence type="ECO:0000256" key="1">
    <source>
        <dbReference type="ARBA" id="ARBA00004651"/>
    </source>
</evidence>
<feature type="transmembrane region" description="Helical" evidence="6">
    <location>
        <begin position="307"/>
        <end position="327"/>
    </location>
</feature>
<feature type="transmembrane region" description="Helical" evidence="6">
    <location>
        <begin position="434"/>
        <end position="456"/>
    </location>
</feature>
<dbReference type="InterPro" id="IPR050833">
    <property type="entry name" value="Poly_Biosynth_Transport"/>
</dbReference>
<evidence type="ECO:0000313" key="7">
    <source>
        <dbReference type="EMBL" id="QQS82517.1"/>
    </source>
</evidence>
<protein>
    <submittedName>
        <fullName evidence="8">Polysaccharide biosynthesis protein</fullName>
    </submittedName>
</protein>
<evidence type="ECO:0000256" key="3">
    <source>
        <dbReference type="ARBA" id="ARBA00022692"/>
    </source>
</evidence>
<feature type="transmembrane region" description="Helical" evidence="6">
    <location>
        <begin position="468"/>
        <end position="489"/>
    </location>
</feature>
<keyword evidence="5 6" id="KW-0472">Membrane</keyword>
<gene>
    <name evidence="8" type="ORF">EIG99_02370</name>
    <name evidence="7" type="ORF">I6J05_11560</name>
</gene>
<dbReference type="PANTHER" id="PTHR30250:SF29">
    <property type="entry name" value="POLYSACCHARIDE BIOSYNTHESIS PROTEIN C-TERMINAL DOMAIN-CONTAINING PROTEIN"/>
    <property type="match status" value="1"/>
</dbReference>
<dbReference type="PANTHER" id="PTHR30250">
    <property type="entry name" value="PST FAMILY PREDICTED COLANIC ACID TRANSPORTER"/>
    <property type="match status" value="1"/>
</dbReference>
<evidence type="ECO:0000313" key="9">
    <source>
        <dbReference type="Proteomes" id="UP000293854"/>
    </source>
</evidence>
<dbReference type="Proteomes" id="UP000293854">
    <property type="component" value="Unassembled WGS sequence"/>
</dbReference>
<feature type="transmembrane region" description="Helical" evidence="6">
    <location>
        <begin position="114"/>
        <end position="132"/>
    </location>
</feature>
<dbReference type="AlphaFoldDB" id="A0A143PAX3"/>
<feature type="transmembrane region" description="Helical" evidence="6">
    <location>
        <begin position="400"/>
        <end position="422"/>
    </location>
</feature>
<dbReference type="InterPro" id="IPR002797">
    <property type="entry name" value="Polysacc_synth"/>
</dbReference>
<feature type="transmembrane region" description="Helical" evidence="6">
    <location>
        <begin position="218"/>
        <end position="241"/>
    </location>
</feature>
<dbReference type="GeneID" id="93727604"/>
<dbReference type="CDD" id="cd13124">
    <property type="entry name" value="MATE_SpoVB_like"/>
    <property type="match status" value="1"/>
</dbReference>
<reference evidence="7 10" key="2">
    <citation type="submission" date="2021-01" db="EMBL/GenBank/DDBJ databases">
        <title>FDA dAtabase for Regulatory Grade micrObial Sequences (FDA-ARGOS): Supporting development and validation of Infectious Disease Dx tests.</title>
        <authorList>
            <person name="Sproer C."/>
            <person name="Gronow S."/>
            <person name="Severitt S."/>
            <person name="Schroder I."/>
            <person name="Tallon L."/>
            <person name="Sadzewicz L."/>
            <person name="Zhao X."/>
            <person name="Boylan J."/>
            <person name="Ott S."/>
            <person name="Bowen H."/>
            <person name="Vavikolanu K."/>
            <person name="Mehta A."/>
            <person name="Aluvathingal J."/>
            <person name="Nadendla S."/>
            <person name="Lowell S."/>
            <person name="Myers T."/>
            <person name="Yan Y."/>
            <person name="Sichtig H."/>
        </authorList>
    </citation>
    <scope>NUCLEOTIDE SEQUENCE [LARGE SCALE GENOMIC DNA]</scope>
    <source>
        <strain evidence="7 10">FDAARGOS_1148</strain>
    </source>
</reference>
<dbReference type="Pfam" id="PF01943">
    <property type="entry name" value="Polysacc_synt"/>
    <property type="match status" value="1"/>
</dbReference>
<feature type="transmembrane region" description="Helical" evidence="6">
    <location>
        <begin position="7"/>
        <end position="27"/>
    </location>
</feature>
<feature type="transmembrane region" description="Helical" evidence="6">
    <location>
        <begin position="347"/>
        <end position="367"/>
    </location>
</feature>
<dbReference type="RefSeq" id="WP_047132175.1">
    <property type="nucleotide sequence ID" value="NZ_CP015114.1"/>
</dbReference>
<dbReference type="OrthoDB" id="9775950at2"/>
<organism evidence="8 9">
    <name type="scientific">Staphylococcus condimenti</name>
    <dbReference type="NCBI Taxonomy" id="70255"/>
    <lineage>
        <taxon>Bacteria</taxon>
        <taxon>Bacillati</taxon>
        <taxon>Bacillota</taxon>
        <taxon>Bacilli</taxon>
        <taxon>Bacillales</taxon>
        <taxon>Staphylococcaceae</taxon>
        <taxon>Staphylococcus</taxon>
    </lineage>
</organism>
<feature type="transmembrane region" description="Helical" evidence="6">
    <location>
        <begin position="374"/>
        <end position="394"/>
    </location>
</feature>
<evidence type="ECO:0000256" key="2">
    <source>
        <dbReference type="ARBA" id="ARBA00022475"/>
    </source>
</evidence>
<proteinExistence type="predicted"/>
<dbReference type="KEGG" id="scv:A4G25_06970"/>
<feature type="transmembrane region" description="Helical" evidence="6">
    <location>
        <begin position="153"/>
        <end position="171"/>
    </location>
</feature>
<keyword evidence="3 6" id="KW-0812">Transmembrane</keyword>
<sequence length="512" mass="57354">MKRKSAFNGVVILTLALIAVKILSAIYRVPYQNVLGDAGLYAYQQVYPFLSLATILSMNAIPSAVTQNFGANWTDKRISQVMMGVQTACFAIFLVVFLGASVIARIMGDMHLTPMIQMASCSFLVVGILGVLRGSYQSRQQMELPAYSQVIEQIVRVGIILAMIVVFAIGHKTIYQIGKWSILASALGFLAASLFLMWKRPFRFQWQWRENDIESQVWKRLTAAIIIFSASHLIVTTWQLMDSFSVIRELQHYGLSFKASIVQKGIYDRGASFIQIGLIVTTTFCFVLIPLLTNAFREGRFERMNRYANASLKITVTISVAAGVGLMNLLPLMNRVFFKNDVLTDTLIIYMLTVICVSLIMVNIALLEVRRQSRLILITFAAGALLKLLLNLLLIPRVGIIGASISTVLSLCLFAGILQWRAFRFYRFRHLRTFVVKLIISMIGMTLAVQLVMWLLPTTERLSGMLELLVAAVAGVAVVIAAIAGLNLLTYKELQHMPFGDKLYHFKKGRKR</sequence>
<dbReference type="InterPro" id="IPR024923">
    <property type="entry name" value="PG_synth_SpoVB"/>
</dbReference>
<evidence type="ECO:0000256" key="5">
    <source>
        <dbReference type="ARBA" id="ARBA00023136"/>
    </source>
</evidence>
<comment type="subcellular location">
    <subcellularLocation>
        <location evidence="1">Cell membrane</location>
        <topology evidence="1">Multi-pass membrane protein</topology>
    </subcellularLocation>
</comment>
<dbReference type="GO" id="GO:0005886">
    <property type="term" value="C:plasma membrane"/>
    <property type="evidence" value="ECO:0007669"/>
    <property type="project" value="UniProtKB-SubCell"/>
</dbReference>
<evidence type="ECO:0000313" key="10">
    <source>
        <dbReference type="Proteomes" id="UP000595942"/>
    </source>
</evidence>
<reference evidence="8 9" key="1">
    <citation type="submission" date="2018-11" db="EMBL/GenBank/DDBJ databases">
        <title>Genomic profiling of Staphylococcus species from a Poultry farm system in KwaZulu-Natal, South Africa.</title>
        <authorList>
            <person name="Amoako D.G."/>
            <person name="Somboro A.M."/>
            <person name="Abia A.L.K."/>
            <person name="Bester L.A."/>
            <person name="Essack S.Y."/>
        </authorList>
    </citation>
    <scope>NUCLEOTIDE SEQUENCE [LARGE SCALE GENOMIC DNA]</scope>
    <source>
        <strain evidence="8 9">SA11</strain>
    </source>
</reference>
<feature type="transmembrane region" description="Helical" evidence="6">
    <location>
        <begin position="87"/>
        <end position="108"/>
    </location>
</feature>
<dbReference type="Proteomes" id="UP000595942">
    <property type="component" value="Chromosome"/>
</dbReference>
<keyword evidence="4 6" id="KW-1133">Transmembrane helix</keyword>
<keyword evidence="2" id="KW-1003">Cell membrane</keyword>
<keyword evidence="10" id="KW-1185">Reference proteome</keyword>
<accession>A0A143PAX3</accession>
<name>A0A143PAX3_9STAP</name>
<feature type="transmembrane region" description="Helical" evidence="6">
    <location>
        <begin position="177"/>
        <end position="198"/>
    </location>
</feature>
<feature type="transmembrane region" description="Helical" evidence="6">
    <location>
        <begin position="47"/>
        <end position="66"/>
    </location>
</feature>
<dbReference type="EMBL" id="CP068073">
    <property type="protein sequence ID" value="QQS82517.1"/>
    <property type="molecule type" value="Genomic_DNA"/>
</dbReference>
<feature type="transmembrane region" description="Helical" evidence="6">
    <location>
        <begin position="273"/>
        <end position="295"/>
    </location>
</feature>
<evidence type="ECO:0000256" key="4">
    <source>
        <dbReference type="ARBA" id="ARBA00022989"/>
    </source>
</evidence>